<evidence type="ECO:0000256" key="1">
    <source>
        <dbReference type="SAM" id="MobiDB-lite"/>
    </source>
</evidence>
<gene>
    <name evidence="2" type="ORF">PBT88_08500</name>
</gene>
<evidence type="ECO:0000313" key="2">
    <source>
        <dbReference type="EMBL" id="WBO24132.1"/>
    </source>
</evidence>
<evidence type="ECO:0000313" key="3">
    <source>
        <dbReference type="Proteomes" id="UP001210865"/>
    </source>
</evidence>
<accession>A0ABY7NRF3</accession>
<protein>
    <submittedName>
        <fullName evidence="2">YkgJ family cysteine cluster protein</fullName>
    </submittedName>
</protein>
<feature type="region of interest" description="Disordered" evidence="1">
    <location>
        <begin position="296"/>
        <end position="317"/>
    </location>
</feature>
<dbReference type="Proteomes" id="UP001210865">
    <property type="component" value="Chromosome"/>
</dbReference>
<dbReference type="EMBL" id="CP115174">
    <property type="protein sequence ID" value="WBO24132.1"/>
    <property type="molecule type" value="Genomic_DNA"/>
</dbReference>
<name>A0ABY7NRF3_9SPHN</name>
<proteinExistence type="predicted"/>
<sequence>MTALDPGKRHFACTACGRCCDSGPEMELGETIALADRFVIALLFKVHGLPASERSGWAQPWWRDEQSRIPLRPALEEKRRQLGAFASRKTIDNPRERHRYLTISAMAQDFGRKRCPHLVDDLCAIHAIRPLTCRTVPLHYSRPPSTLAAYLDGFVGTPGYRCDTSPSAPLVLDGRRIVDREVAQARDAAIARAKADRGWKEHLLLLMDDPATAAAARLPTYDAVLEQSDNGYASSVPMLAAWRALREDGAMTAAAFEDVCRKQLALIQHEISVSEDPAVMQDLLDMRAAYDQSLSGLRQGSATQPHAMLAHRAPLTP</sequence>
<reference evidence="2 3" key="1">
    <citation type="submission" date="2022-12" db="EMBL/GenBank/DDBJ databases">
        <title>Sphingomonas abieness sp. nov., an endophytic bacterium isolated from Abies koreana.</title>
        <authorList>
            <person name="Jiang L."/>
            <person name="Lee J."/>
        </authorList>
    </citation>
    <scope>NUCLEOTIDE SEQUENCE [LARGE SCALE GENOMIC DNA]</scope>
    <source>
        <strain evidence="3">PAMB 00755</strain>
    </source>
</reference>
<keyword evidence="3" id="KW-1185">Reference proteome</keyword>
<organism evidence="2 3">
    <name type="scientific">Sphingomonas abietis</name>
    <dbReference type="NCBI Taxonomy" id="3012344"/>
    <lineage>
        <taxon>Bacteria</taxon>
        <taxon>Pseudomonadati</taxon>
        <taxon>Pseudomonadota</taxon>
        <taxon>Alphaproteobacteria</taxon>
        <taxon>Sphingomonadales</taxon>
        <taxon>Sphingomonadaceae</taxon>
        <taxon>Sphingomonas</taxon>
    </lineage>
</organism>
<dbReference type="RefSeq" id="WP_270078761.1">
    <property type="nucleotide sequence ID" value="NZ_CP115174.1"/>
</dbReference>